<protein>
    <submittedName>
        <fullName evidence="7">DoxX family protein</fullName>
    </submittedName>
</protein>
<evidence type="ECO:0000256" key="3">
    <source>
        <dbReference type="ARBA" id="ARBA00022989"/>
    </source>
</evidence>
<feature type="domain" description="Methylamine utilisation protein MauE" evidence="6">
    <location>
        <begin position="12"/>
        <end position="141"/>
    </location>
</feature>
<evidence type="ECO:0000256" key="2">
    <source>
        <dbReference type="ARBA" id="ARBA00022692"/>
    </source>
</evidence>
<comment type="caution">
    <text evidence="7">The sequence shown here is derived from an EMBL/GenBank/DDBJ whole genome shotgun (WGS) entry which is preliminary data.</text>
</comment>
<dbReference type="AlphaFoldDB" id="A0A2S7WU18"/>
<name>A0A2S7WU18_9FLAO</name>
<keyword evidence="8" id="KW-1185">Reference proteome</keyword>
<feature type="transmembrane region" description="Helical" evidence="5">
    <location>
        <begin position="12"/>
        <end position="33"/>
    </location>
</feature>
<evidence type="ECO:0000256" key="5">
    <source>
        <dbReference type="SAM" id="Phobius"/>
    </source>
</evidence>
<dbReference type="Pfam" id="PF07291">
    <property type="entry name" value="MauE"/>
    <property type="match status" value="1"/>
</dbReference>
<feature type="transmembrane region" description="Helical" evidence="5">
    <location>
        <begin position="89"/>
        <end position="106"/>
    </location>
</feature>
<keyword evidence="2 5" id="KW-0812">Transmembrane</keyword>
<comment type="subcellular location">
    <subcellularLocation>
        <location evidence="1">Membrane</location>
        <topology evidence="1">Multi-pass membrane protein</topology>
    </subcellularLocation>
</comment>
<dbReference type="GO" id="GO:0030416">
    <property type="term" value="P:methylamine metabolic process"/>
    <property type="evidence" value="ECO:0007669"/>
    <property type="project" value="InterPro"/>
</dbReference>
<evidence type="ECO:0000259" key="6">
    <source>
        <dbReference type="Pfam" id="PF07291"/>
    </source>
</evidence>
<dbReference type="RefSeq" id="WP_105017419.1">
    <property type="nucleotide sequence ID" value="NZ_MSCN01000001.1"/>
</dbReference>
<feature type="transmembrane region" description="Helical" evidence="5">
    <location>
        <begin position="126"/>
        <end position="144"/>
    </location>
</feature>
<evidence type="ECO:0000313" key="8">
    <source>
        <dbReference type="Proteomes" id="UP000238882"/>
    </source>
</evidence>
<feature type="transmembrane region" description="Helical" evidence="5">
    <location>
        <begin position="59"/>
        <end position="82"/>
    </location>
</feature>
<gene>
    <name evidence="7" type="ORF">BTO18_17255</name>
</gene>
<accession>A0A2S7WU18</accession>
<keyword evidence="3 5" id="KW-1133">Transmembrane helix</keyword>
<evidence type="ECO:0000313" key="7">
    <source>
        <dbReference type="EMBL" id="PQJ80812.1"/>
    </source>
</evidence>
<dbReference type="OrthoDB" id="648842at2"/>
<dbReference type="Proteomes" id="UP000238882">
    <property type="component" value="Unassembled WGS sequence"/>
</dbReference>
<keyword evidence="4 5" id="KW-0472">Membrane</keyword>
<proteinExistence type="predicted"/>
<organism evidence="7 8">
    <name type="scientific">Polaribacter porphyrae</name>
    <dbReference type="NCBI Taxonomy" id="1137780"/>
    <lineage>
        <taxon>Bacteria</taxon>
        <taxon>Pseudomonadati</taxon>
        <taxon>Bacteroidota</taxon>
        <taxon>Flavobacteriia</taxon>
        <taxon>Flavobacteriales</taxon>
        <taxon>Flavobacteriaceae</taxon>
    </lineage>
</organism>
<reference evidence="7 8" key="1">
    <citation type="submission" date="2016-12" db="EMBL/GenBank/DDBJ databases">
        <title>Trade-off between light-utilization and light-protection in marine flavobacteria.</title>
        <authorList>
            <person name="Kumagai Y."/>
            <person name="Yoshizawa S."/>
            <person name="Kogure K."/>
            <person name="Iwasaki W."/>
        </authorList>
    </citation>
    <scope>NUCLEOTIDE SEQUENCE [LARGE SCALE GENOMIC DNA]</scope>
    <source>
        <strain evidence="7 8">NBRC 108759</strain>
    </source>
</reference>
<dbReference type="GO" id="GO:0016020">
    <property type="term" value="C:membrane"/>
    <property type="evidence" value="ECO:0007669"/>
    <property type="project" value="UniProtKB-SubCell"/>
</dbReference>
<sequence length="329" mass="37354">MKKSKNKLTYNLVQIARIIVGALFIFSGFVKLVDPIGSQYKFEEYFSEGVLNMEFLIPYALHFAIFLIIAEIVLGIALLVGWKAKFTINSLKLIILLFLFLTWYSAYYNKVTDCGCFGDAIKLTPWQTFTKDVILTILIFFIGAKIKYIKPITSTSLPSLIVFISLLLSSGITYYVLNHLPIIDFRAYAIGKSIPEGMEYKNDGELPPVHDFFLEDAQNDLAPQILKMDKVMLVIISSIDKSDFEGLKEIEKISKKAISKGYKVYGVSASFSDLIDLTKKKFNFPFEVLFCDETTLKTMIRANPGFMILNKGVIVDKKNWKDADDLELK</sequence>
<dbReference type="EMBL" id="MSCN01000001">
    <property type="protein sequence ID" value="PQJ80812.1"/>
    <property type="molecule type" value="Genomic_DNA"/>
</dbReference>
<dbReference type="InterPro" id="IPR009908">
    <property type="entry name" value="Methylamine_util_MauE"/>
</dbReference>
<evidence type="ECO:0000256" key="4">
    <source>
        <dbReference type="ARBA" id="ARBA00023136"/>
    </source>
</evidence>
<feature type="transmembrane region" description="Helical" evidence="5">
    <location>
        <begin position="156"/>
        <end position="177"/>
    </location>
</feature>
<evidence type="ECO:0000256" key="1">
    <source>
        <dbReference type="ARBA" id="ARBA00004141"/>
    </source>
</evidence>